<name>A0A9P8JZ16_AURME</name>
<comment type="caution">
    <text evidence="2">The sequence shown here is derived from an EMBL/GenBank/DDBJ whole genome shotgun (WGS) entry which is preliminary data.</text>
</comment>
<feature type="non-terminal residue" evidence="2">
    <location>
        <position position="342"/>
    </location>
</feature>
<organism evidence="2 3">
    <name type="scientific">Aureobasidium melanogenum</name>
    <name type="common">Aureobasidium pullulans var. melanogenum</name>
    <dbReference type="NCBI Taxonomy" id="46634"/>
    <lineage>
        <taxon>Eukaryota</taxon>
        <taxon>Fungi</taxon>
        <taxon>Dikarya</taxon>
        <taxon>Ascomycota</taxon>
        <taxon>Pezizomycotina</taxon>
        <taxon>Dothideomycetes</taxon>
        <taxon>Dothideomycetidae</taxon>
        <taxon>Dothideales</taxon>
        <taxon>Saccotheciaceae</taxon>
        <taxon>Aureobasidium</taxon>
    </lineage>
</organism>
<gene>
    <name evidence="2" type="ORF">KCU98_g3027</name>
</gene>
<dbReference type="Proteomes" id="UP000729357">
    <property type="component" value="Unassembled WGS sequence"/>
</dbReference>
<proteinExistence type="predicted"/>
<dbReference type="AlphaFoldDB" id="A0A9P8JZ16"/>
<evidence type="ECO:0000313" key="3">
    <source>
        <dbReference type="Proteomes" id="UP000729357"/>
    </source>
</evidence>
<accession>A0A9P8JZ16</accession>
<evidence type="ECO:0000256" key="1">
    <source>
        <dbReference type="SAM" id="MobiDB-lite"/>
    </source>
</evidence>
<reference evidence="2" key="1">
    <citation type="journal article" date="2021" name="J Fungi (Basel)">
        <title>Virulence traits and population genomics of the black yeast Aureobasidium melanogenum.</title>
        <authorList>
            <person name="Cernosa A."/>
            <person name="Sun X."/>
            <person name="Gostincar C."/>
            <person name="Fang C."/>
            <person name="Gunde-Cimerman N."/>
            <person name="Song Z."/>
        </authorList>
    </citation>
    <scope>NUCLEOTIDE SEQUENCE</scope>
    <source>
        <strain evidence="2">EXF-9298</strain>
    </source>
</reference>
<evidence type="ECO:0000313" key="2">
    <source>
        <dbReference type="EMBL" id="KAG9987883.1"/>
    </source>
</evidence>
<reference evidence="2" key="2">
    <citation type="submission" date="2021-08" db="EMBL/GenBank/DDBJ databases">
        <authorList>
            <person name="Gostincar C."/>
            <person name="Sun X."/>
            <person name="Song Z."/>
            <person name="Gunde-Cimerman N."/>
        </authorList>
    </citation>
    <scope>NUCLEOTIDE SEQUENCE</scope>
    <source>
        <strain evidence="2">EXF-9298</strain>
    </source>
</reference>
<sequence>MPLLPISYTDVSSEDSILDSAYGSDQEITDAKFPPNPREVHGIPPPMSFEPGSDDSDSQMALVRTATPTPRLQIHVYDPKKNNWGHTSRTRKSGCDGCSSGKESHGFACSTLGQQALDQASQGLLTRIRHFLNYLYIDDALKPLKKKTDQCVYPDTGLPVPSIMMAMGLDWDTTCAHPFLKRLLNFYQLEEEIVCVEGSENDGNINDGIDMTLRLKGSFWRAHQTKCDAFNFIPICPIMVHKSSRDDSMDRLRKWCLDYFDCLEQNQTAYVENRWPLPYFVVDGSCWRVGFAIKVGSAVELYDELIGYMGWGIAVRKVMVVLQHVIKSTVDRHREWYLEHGN</sequence>
<feature type="region of interest" description="Disordered" evidence="1">
    <location>
        <begin position="25"/>
        <end position="58"/>
    </location>
</feature>
<protein>
    <submittedName>
        <fullName evidence="2">Uncharacterized protein</fullName>
    </submittedName>
</protein>
<dbReference type="EMBL" id="JAHFXS010000191">
    <property type="protein sequence ID" value="KAG9987883.1"/>
    <property type="molecule type" value="Genomic_DNA"/>
</dbReference>
<keyword evidence="3" id="KW-1185">Reference proteome</keyword>